<name>A0ABN2W1U5_9ACTN</name>
<keyword evidence="1" id="KW-0472">Membrane</keyword>
<keyword evidence="3" id="KW-1185">Reference proteome</keyword>
<sequence>MGFLAKYGGGGSVEGGWLTALIVAAVLVAALVGLYLYSKKE</sequence>
<evidence type="ECO:0000313" key="3">
    <source>
        <dbReference type="Proteomes" id="UP001500016"/>
    </source>
</evidence>
<dbReference type="RefSeq" id="WP_344529576.1">
    <property type="nucleotide sequence ID" value="NZ_BAAAPE010000009.1"/>
</dbReference>
<feature type="transmembrane region" description="Helical" evidence="1">
    <location>
        <begin position="16"/>
        <end position="37"/>
    </location>
</feature>
<evidence type="ECO:0000313" key="2">
    <source>
        <dbReference type="EMBL" id="GAA2079805.1"/>
    </source>
</evidence>
<proteinExistence type="predicted"/>
<accession>A0ABN2W1U5</accession>
<gene>
    <name evidence="2" type="ORF">GCM10009801_37670</name>
</gene>
<keyword evidence="1" id="KW-1133">Transmembrane helix</keyword>
<evidence type="ECO:0000256" key="1">
    <source>
        <dbReference type="SAM" id="Phobius"/>
    </source>
</evidence>
<reference evidence="2 3" key="1">
    <citation type="journal article" date="2019" name="Int. J. Syst. Evol. Microbiol.">
        <title>The Global Catalogue of Microorganisms (GCM) 10K type strain sequencing project: providing services to taxonomists for standard genome sequencing and annotation.</title>
        <authorList>
            <consortium name="The Broad Institute Genomics Platform"/>
            <consortium name="The Broad Institute Genome Sequencing Center for Infectious Disease"/>
            <person name="Wu L."/>
            <person name="Ma J."/>
        </authorList>
    </citation>
    <scope>NUCLEOTIDE SEQUENCE [LARGE SCALE GENOMIC DNA]</scope>
    <source>
        <strain evidence="2 3">JCM 15478</strain>
    </source>
</reference>
<protein>
    <submittedName>
        <fullName evidence="2">Uncharacterized protein</fullName>
    </submittedName>
</protein>
<comment type="caution">
    <text evidence="2">The sequence shown here is derived from an EMBL/GenBank/DDBJ whole genome shotgun (WGS) entry which is preliminary data.</text>
</comment>
<organism evidence="2 3">
    <name type="scientific">Streptomyces albiaxialis</name>
    <dbReference type="NCBI Taxonomy" id="329523"/>
    <lineage>
        <taxon>Bacteria</taxon>
        <taxon>Bacillati</taxon>
        <taxon>Actinomycetota</taxon>
        <taxon>Actinomycetes</taxon>
        <taxon>Kitasatosporales</taxon>
        <taxon>Streptomycetaceae</taxon>
        <taxon>Streptomyces</taxon>
    </lineage>
</organism>
<dbReference type="EMBL" id="BAAAPE010000009">
    <property type="protein sequence ID" value="GAA2079805.1"/>
    <property type="molecule type" value="Genomic_DNA"/>
</dbReference>
<keyword evidence="1" id="KW-0812">Transmembrane</keyword>
<dbReference type="Proteomes" id="UP001500016">
    <property type="component" value="Unassembled WGS sequence"/>
</dbReference>